<gene>
    <name evidence="2" type="ORF">C8A05DRAFT_16717</name>
</gene>
<reference evidence="2" key="2">
    <citation type="submission" date="2023-05" db="EMBL/GenBank/DDBJ databases">
        <authorList>
            <consortium name="Lawrence Berkeley National Laboratory"/>
            <person name="Steindorff A."/>
            <person name="Hensen N."/>
            <person name="Bonometti L."/>
            <person name="Westerberg I."/>
            <person name="Brannstrom I.O."/>
            <person name="Guillou S."/>
            <person name="Cros-Aarteil S."/>
            <person name="Calhoun S."/>
            <person name="Haridas S."/>
            <person name="Kuo A."/>
            <person name="Mondo S."/>
            <person name="Pangilinan J."/>
            <person name="Riley R."/>
            <person name="Labutti K."/>
            <person name="Andreopoulos B."/>
            <person name="Lipzen A."/>
            <person name="Chen C."/>
            <person name="Yanf M."/>
            <person name="Daum C."/>
            <person name="Ng V."/>
            <person name="Clum A."/>
            <person name="Ohm R."/>
            <person name="Martin F."/>
            <person name="Silar P."/>
            <person name="Natvig D."/>
            <person name="Lalanne C."/>
            <person name="Gautier V."/>
            <person name="Ament-Velasquez S.L."/>
            <person name="Kruys A."/>
            <person name="Hutchinson M.I."/>
            <person name="Powell A.J."/>
            <person name="Barry K."/>
            <person name="Miller A.N."/>
            <person name="Grigoriev I.V."/>
            <person name="Debuchy R."/>
            <person name="Gladieux P."/>
            <person name="Thoren M.H."/>
            <person name="Johannesson H."/>
        </authorList>
    </citation>
    <scope>NUCLEOTIDE SEQUENCE</scope>
    <source>
        <strain evidence="2">CBS 103.79</strain>
    </source>
</reference>
<sequence>MESFFNEAEKRFVLAEMIKLSQLDVNVLVNFVKAHGIQPDWLHMQLPGGRNMSQCLHAAETMFREPMPPPLISPLKRKSLGDLPDYVSKRQAIASPGEVSPRGFAPGPGLQPATGPHPINIQPRPNGYALAPPAPSPTVSAAPYNPAPTGRRRGRPPKSSQGTWQVSTYQPITPAPIAHPGLHVPQAQQPPPAHPVPDPKSRKKTLPEIAPRPAQVLPTTEAEYQNWRDETYRREYYQVQSTAEPPPPRGDRPTSMYAPILPRPRSPLPPMRELPRPASAEPRQFRATPPANTAEPAKEPQTAAAADGVKT</sequence>
<name>A0AAN6MIZ6_9PEZI</name>
<feature type="compositionally biased region" description="Polar residues" evidence="1">
    <location>
        <begin position="158"/>
        <end position="171"/>
    </location>
</feature>
<reference evidence="2" key="1">
    <citation type="journal article" date="2023" name="Mol. Phylogenet. Evol.">
        <title>Genome-scale phylogeny and comparative genomics of the fungal order Sordariales.</title>
        <authorList>
            <person name="Hensen N."/>
            <person name="Bonometti L."/>
            <person name="Westerberg I."/>
            <person name="Brannstrom I.O."/>
            <person name="Guillou S."/>
            <person name="Cros-Aarteil S."/>
            <person name="Calhoun S."/>
            <person name="Haridas S."/>
            <person name="Kuo A."/>
            <person name="Mondo S."/>
            <person name="Pangilinan J."/>
            <person name="Riley R."/>
            <person name="LaButti K."/>
            <person name="Andreopoulos B."/>
            <person name="Lipzen A."/>
            <person name="Chen C."/>
            <person name="Yan M."/>
            <person name="Daum C."/>
            <person name="Ng V."/>
            <person name="Clum A."/>
            <person name="Steindorff A."/>
            <person name="Ohm R.A."/>
            <person name="Martin F."/>
            <person name="Silar P."/>
            <person name="Natvig D.O."/>
            <person name="Lalanne C."/>
            <person name="Gautier V."/>
            <person name="Ament-Velasquez S.L."/>
            <person name="Kruys A."/>
            <person name="Hutchinson M.I."/>
            <person name="Powell A.J."/>
            <person name="Barry K."/>
            <person name="Miller A.N."/>
            <person name="Grigoriev I.V."/>
            <person name="Debuchy R."/>
            <person name="Gladieux P."/>
            <person name="Hiltunen Thoren M."/>
            <person name="Johannesson H."/>
        </authorList>
    </citation>
    <scope>NUCLEOTIDE SEQUENCE</scope>
    <source>
        <strain evidence="2">CBS 103.79</strain>
    </source>
</reference>
<dbReference type="Proteomes" id="UP001303889">
    <property type="component" value="Unassembled WGS sequence"/>
</dbReference>
<dbReference type="AlphaFoldDB" id="A0AAN6MIZ6"/>
<comment type="caution">
    <text evidence="2">The sequence shown here is derived from an EMBL/GenBank/DDBJ whole genome shotgun (WGS) entry which is preliminary data.</text>
</comment>
<evidence type="ECO:0000313" key="3">
    <source>
        <dbReference type="Proteomes" id="UP001303889"/>
    </source>
</evidence>
<feature type="region of interest" description="Disordered" evidence="1">
    <location>
        <begin position="94"/>
        <end position="205"/>
    </location>
</feature>
<feature type="compositionally biased region" description="Pro residues" evidence="1">
    <location>
        <begin position="188"/>
        <end position="198"/>
    </location>
</feature>
<proteinExistence type="predicted"/>
<accession>A0AAN6MIZ6</accession>
<keyword evidence="3" id="KW-1185">Reference proteome</keyword>
<feature type="compositionally biased region" description="Pro residues" evidence="1">
    <location>
        <begin position="261"/>
        <end position="272"/>
    </location>
</feature>
<evidence type="ECO:0000256" key="1">
    <source>
        <dbReference type="SAM" id="MobiDB-lite"/>
    </source>
</evidence>
<protein>
    <submittedName>
        <fullName evidence="2">Uncharacterized protein</fullName>
    </submittedName>
</protein>
<feature type="region of interest" description="Disordered" evidence="1">
    <location>
        <begin position="238"/>
        <end position="311"/>
    </location>
</feature>
<feature type="compositionally biased region" description="Low complexity" evidence="1">
    <location>
        <begin position="137"/>
        <end position="149"/>
    </location>
</feature>
<dbReference type="EMBL" id="MU855614">
    <property type="protein sequence ID" value="KAK3901046.1"/>
    <property type="molecule type" value="Genomic_DNA"/>
</dbReference>
<organism evidence="2 3">
    <name type="scientific">Staphylotrichum tortipilum</name>
    <dbReference type="NCBI Taxonomy" id="2831512"/>
    <lineage>
        <taxon>Eukaryota</taxon>
        <taxon>Fungi</taxon>
        <taxon>Dikarya</taxon>
        <taxon>Ascomycota</taxon>
        <taxon>Pezizomycotina</taxon>
        <taxon>Sordariomycetes</taxon>
        <taxon>Sordariomycetidae</taxon>
        <taxon>Sordariales</taxon>
        <taxon>Chaetomiaceae</taxon>
        <taxon>Staphylotrichum</taxon>
    </lineage>
</organism>
<evidence type="ECO:0000313" key="2">
    <source>
        <dbReference type="EMBL" id="KAK3901046.1"/>
    </source>
</evidence>